<accession>A0A6J4KTC7</accession>
<evidence type="ECO:0000313" key="2">
    <source>
        <dbReference type="EMBL" id="CAA9313699.1"/>
    </source>
</evidence>
<proteinExistence type="predicted"/>
<dbReference type="AlphaFoldDB" id="A0A6J4KTC7"/>
<sequence length="96" mass="10038">GPFGRGEPGQVAVRGAADARRDRGAPRRLGVTFPALRNGFDGSTLEFLTAGARETGPLVAPADGLVSWTAYADLAEAAALRARGPRRRVTSGPRRP</sequence>
<feature type="region of interest" description="Disordered" evidence="1">
    <location>
        <begin position="1"/>
        <end position="25"/>
    </location>
</feature>
<gene>
    <name evidence="2" type="ORF">AVDCRST_MAG48-2237</name>
</gene>
<reference evidence="2" key="1">
    <citation type="submission" date="2020-02" db="EMBL/GenBank/DDBJ databases">
        <authorList>
            <person name="Meier V. D."/>
        </authorList>
    </citation>
    <scope>NUCLEOTIDE SEQUENCE</scope>
    <source>
        <strain evidence="2">AVDCRST_MAG48</strain>
    </source>
</reference>
<organism evidence="2">
    <name type="scientific">uncultured Friedmanniella sp</name>
    <dbReference type="NCBI Taxonomy" id="335381"/>
    <lineage>
        <taxon>Bacteria</taxon>
        <taxon>Bacillati</taxon>
        <taxon>Actinomycetota</taxon>
        <taxon>Actinomycetes</taxon>
        <taxon>Propionibacteriales</taxon>
        <taxon>Nocardioidaceae</taxon>
        <taxon>Friedmanniella</taxon>
        <taxon>environmental samples</taxon>
    </lineage>
</organism>
<evidence type="ECO:0000256" key="1">
    <source>
        <dbReference type="SAM" id="MobiDB-lite"/>
    </source>
</evidence>
<name>A0A6J4KTC7_9ACTN</name>
<dbReference type="EMBL" id="CADCTS010000318">
    <property type="protein sequence ID" value="CAA9313699.1"/>
    <property type="molecule type" value="Genomic_DNA"/>
</dbReference>
<feature type="non-terminal residue" evidence="2">
    <location>
        <position position="1"/>
    </location>
</feature>
<protein>
    <submittedName>
        <fullName evidence="2">Uncharacterized protein</fullName>
    </submittedName>
</protein>